<dbReference type="OrthoDB" id="3540044at2"/>
<comment type="caution">
    <text evidence="1">The sequence shown here is derived from an EMBL/GenBank/DDBJ whole genome shotgun (WGS) entry which is preliminary data.</text>
</comment>
<accession>A0A918Z2Q6</accession>
<dbReference type="Pfam" id="PF19740">
    <property type="entry name" value="DUF6229"/>
    <property type="match status" value="1"/>
</dbReference>
<dbReference type="EMBL" id="BNCF01000005">
    <property type="protein sequence ID" value="GHE31489.1"/>
    <property type="molecule type" value="Genomic_DNA"/>
</dbReference>
<name>A0A918Z2Q6_9GAMM</name>
<gene>
    <name evidence="1" type="ORF">GCM10007167_11830</name>
</gene>
<evidence type="ECO:0000313" key="1">
    <source>
        <dbReference type="EMBL" id="GHE31489.1"/>
    </source>
</evidence>
<evidence type="ECO:0000313" key="2">
    <source>
        <dbReference type="Proteomes" id="UP000636453"/>
    </source>
</evidence>
<organism evidence="1 2">
    <name type="scientific">Vulcaniibacterium thermophilum</name>
    <dbReference type="NCBI Taxonomy" id="1169913"/>
    <lineage>
        <taxon>Bacteria</taxon>
        <taxon>Pseudomonadati</taxon>
        <taxon>Pseudomonadota</taxon>
        <taxon>Gammaproteobacteria</taxon>
        <taxon>Lysobacterales</taxon>
        <taxon>Lysobacteraceae</taxon>
        <taxon>Vulcaniibacterium</taxon>
    </lineage>
</organism>
<proteinExistence type="predicted"/>
<dbReference type="AlphaFoldDB" id="A0A918Z2Q6"/>
<dbReference type="InterPro" id="IPR046197">
    <property type="entry name" value="DUF6229"/>
</dbReference>
<sequence>MSNATQNVELTADWRSGADVHHPAGPLFTSGEFAEADIVCETWNGSGQCGTACTWSRTRQCC</sequence>
<protein>
    <submittedName>
        <fullName evidence="1">Uncharacterized protein</fullName>
    </submittedName>
</protein>
<dbReference type="RefSeq" id="WP_146473168.1">
    <property type="nucleotide sequence ID" value="NZ_BNCF01000005.1"/>
</dbReference>
<reference evidence="1" key="2">
    <citation type="submission" date="2020-09" db="EMBL/GenBank/DDBJ databases">
        <authorList>
            <person name="Sun Q."/>
            <person name="Kim S."/>
        </authorList>
    </citation>
    <scope>NUCLEOTIDE SEQUENCE</scope>
    <source>
        <strain evidence="1">KCTC 32020</strain>
    </source>
</reference>
<keyword evidence="2" id="KW-1185">Reference proteome</keyword>
<dbReference type="Proteomes" id="UP000636453">
    <property type="component" value="Unassembled WGS sequence"/>
</dbReference>
<reference evidence="1" key="1">
    <citation type="journal article" date="2014" name="Int. J. Syst. Evol. Microbiol.">
        <title>Complete genome sequence of Corynebacterium casei LMG S-19264T (=DSM 44701T), isolated from a smear-ripened cheese.</title>
        <authorList>
            <consortium name="US DOE Joint Genome Institute (JGI-PGF)"/>
            <person name="Walter F."/>
            <person name="Albersmeier A."/>
            <person name="Kalinowski J."/>
            <person name="Ruckert C."/>
        </authorList>
    </citation>
    <scope>NUCLEOTIDE SEQUENCE</scope>
    <source>
        <strain evidence="1">KCTC 32020</strain>
    </source>
</reference>